<name>A0ABU8ERL8_9GAMM</name>
<sequence>MQVIKEFNFVDELALNQHQRILRPATRAIVTKGQNILLLHTERYRDYSLPGGGVDHGESLQQALIRELTEETGAREIDNITPYGLIREFRANYKQADQLIEMLSYCFTCTIDDEFDQQNLEDYEIANGMTVHWVDINKAIAYNKQTMAESDKKGISIVRETFLLEHIAANLLNPSCG</sequence>
<dbReference type="CDD" id="cd02883">
    <property type="entry name" value="NUDIX_Hydrolase"/>
    <property type="match status" value="1"/>
</dbReference>
<dbReference type="InterPro" id="IPR020476">
    <property type="entry name" value="Nudix_hydrolase"/>
</dbReference>
<keyword evidence="2 3" id="KW-0378">Hydrolase</keyword>
<dbReference type="PANTHER" id="PTHR43046:SF15">
    <property type="entry name" value="MUTT_NUDIX FAMILY PROTEIN"/>
    <property type="match status" value="1"/>
</dbReference>
<proteinExistence type="inferred from homology"/>
<dbReference type="Proteomes" id="UP001382455">
    <property type="component" value="Unassembled WGS sequence"/>
</dbReference>
<dbReference type="PROSITE" id="PS51462">
    <property type="entry name" value="NUDIX"/>
    <property type="match status" value="1"/>
</dbReference>
<dbReference type="InterPro" id="IPR000086">
    <property type="entry name" value="NUDIX_hydrolase_dom"/>
</dbReference>
<evidence type="ECO:0000256" key="1">
    <source>
        <dbReference type="ARBA" id="ARBA00001946"/>
    </source>
</evidence>
<dbReference type="InterPro" id="IPR015797">
    <property type="entry name" value="NUDIX_hydrolase-like_dom_sf"/>
</dbReference>
<dbReference type="PROSITE" id="PS00893">
    <property type="entry name" value="NUDIX_BOX"/>
    <property type="match status" value="1"/>
</dbReference>
<comment type="similarity">
    <text evidence="3">Belongs to the Nudix hydrolase family.</text>
</comment>
<feature type="domain" description="Nudix hydrolase" evidence="4">
    <location>
        <begin position="21"/>
        <end position="159"/>
    </location>
</feature>
<protein>
    <submittedName>
        <fullName evidence="5">NUDIX domain-containing protein</fullName>
    </submittedName>
</protein>
<dbReference type="PANTHER" id="PTHR43046">
    <property type="entry name" value="GDP-MANNOSE MANNOSYL HYDROLASE"/>
    <property type="match status" value="1"/>
</dbReference>
<comment type="cofactor">
    <cofactor evidence="1">
        <name>Mg(2+)</name>
        <dbReference type="ChEBI" id="CHEBI:18420"/>
    </cofactor>
</comment>
<evidence type="ECO:0000259" key="4">
    <source>
        <dbReference type="PROSITE" id="PS51462"/>
    </source>
</evidence>
<dbReference type="PRINTS" id="PR00502">
    <property type="entry name" value="NUDIXFAMILY"/>
</dbReference>
<organism evidence="5 6">
    <name type="scientific">Pseudoalteromonas spongiae</name>
    <dbReference type="NCBI Taxonomy" id="298657"/>
    <lineage>
        <taxon>Bacteria</taxon>
        <taxon>Pseudomonadati</taxon>
        <taxon>Pseudomonadota</taxon>
        <taxon>Gammaproteobacteria</taxon>
        <taxon>Alteromonadales</taxon>
        <taxon>Pseudoalteromonadaceae</taxon>
        <taxon>Pseudoalteromonas</taxon>
    </lineage>
</organism>
<evidence type="ECO:0000313" key="5">
    <source>
        <dbReference type="EMBL" id="MEI4548876.1"/>
    </source>
</evidence>
<dbReference type="RefSeq" id="WP_040642524.1">
    <property type="nucleotide sequence ID" value="NZ_JBAWKS010000001.1"/>
</dbReference>
<evidence type="ECO:0000256" key="3">
    <source>
        <dbReference type="RuleBase" id="RU003476"/>
    </source>
</evidence>
<comment type="caution">
    <text evidence="5">The sequence shown here is derived from an EMBL/GenBank/DDBJ whole genome shotgun (WGS) entry which is preliminary data.</text>
</comment>
<gene>
    <name evidence="5" type="ORF">WAE96_04010</name>
</gene>
<dbReference type="SUPFAM" id="SSF55811">
    <property type="entry name" value="Nudix"/>
    <property type="match status" value="1"/>
</dbReference>
<dbReference type="EMBL" id="JBAWKS010000001">
    <property type="protein sequence ID" value="MEI4548876.1"/>
    <property type="molecule type" value="Genomic_DNA"/>
</dbReference>
<dbReference type="Gene3D" id="3.90.79.10">
    <property type="entry name" value="Nucleoside Triphosphate Pyrophosphohydrolase"/>
    <property type="match status" value="1"/>
</dbReference>
<evidence type="ECO:0000256" key="2">
    <source>
        <dbReference type="ARBA" id="ARBA00022801"/>
    </source>
</evidence>
<evidence type="ECO:0000313" key="6">
    <source>
        <dbReference type="Proteomes" id="UP001382455"/>
    </source>
</evidence>
<dbReference type="Pfam" id="PF00293">
    <property type="entry name" value="NUDIX"/>
    <property type="match status" value="1"/>
</dbReference>
<keyword evidence="6" id="KW-1185">Reference proteome</keyword>
<reference evidence="5 6" key="1">
    <citation type="submission" date="2023-12" db="EMBL/GenBank/DDBJ databases">
        <title>Friends and Foes: Symbiotic and Algicidal bacterial influence on Karenia brevis blooms.</title>
        <authorList>
            <person name="Fei C."/>
            <person name="Mohamed A.R."/>
            <person name="Booker A."/>
            <person name="Arshad M."/>
            <person name="Klass S."/>
            <person name="Ahn S."/>
            <person name="Gilbert P.M."/>
            <person name="Heil C.A."/>
            <person name="Martinez J.M."/>
            <person name="Amin S.A."/>
        </authorList>
    </citation>
    <scope>NUCLEOTIDE SEQUENCE [LARGE SCALE GENOMIC DNA]</scope>
    <source>
        <strain evidence="5 6">CE15</strain>
    </source>
</reference>
<accession>A0ABU8ERL8</accession>
<dbReference type="InterPro" id="IPR020084">
    <property type="entry name" value="NUDIX_hydrolase_CS"/>
</dbReference>